<dbReference type="Pfam" id="PF01258">
    <property type="entry name" value="zf-dskA_traR"/>
    <property type="match status" value="1"/>
</dbReference>
<protein>
    <recommendedName>
        <fullName evidence="6">Zinc finger DksA/TraR C4-type domain-containing protein</fullName>
    </recommendedName>
</protein>
<evidence type="ECO:0000256" key="3">
    <source>
        <dbReference type="ARBA" id="ARBA00022833"/>
    </source>
</evidence>
<feature type="transmembrane region" description="Helical" evidence="5">
    <location>
        <begin position="6"/>
        <end position="24"/>
    </location>
</feature>
<keyword evidence="5" id="KW-0812">Transmembrane</keyword>
<evidence type="ECO:0000256" key="5">
    <source>
        <dbReference type="SAM" id="Phobius"/>
    </source>
</evidence>
<evidence type="ECO:0000256" key="1">
    <source>
        <dbReference type="ARBA" id="ARBA00022723"/>
    </source>
</evidence>
<keyword evidence="5" id="KW-1133">Transmembrane helix</keyword>
<feature type="domain" description="Zinc finger DksA/TraR C4-type" evidence="6">
    <location>
        <begin position="318"/>
        <end position="352"/>
    </location>
</feature>
<feature type="transmembrane region" description="Helical" evidence="5">
    <location>
        <begin position="67"/>
        <end position="89"/>
    </location>
</feature>
<dbReference type="PANTHER" id="PTHR33823:SF4">
    <property type="entry name" value="GENERAL STRESS PROTEIN 16O"/>
    <property type="match status" value="1"/>
</dbReference>
<dbReference type="AlphaFoldDB" id="A0A1F4V4J5"/>
<sequence length="355" mass="40821">MNLGQLTIFFTILAFITFAFVYWKDATAEGFSTDKIIDSFLIIILGGLLGGKLLFRPISLNYFRYEILSSSLILEGVLVGGAVFAYLLIRRNKWEALKVGDMIAPGLAIFQCIFFLGFWLWVRQLSHLLIFAGFALLYLIIRFLKYRKYMGNSAQFLILKRANRPIFTGGLLAVYLTGSSLIAILFLLVYVNLSSWFWYFQLVFYLSVLAGSFIFIKRHTGQKKSNMNFKASLDSNFVKRIKDKLIKSSKEVEKEAERLAEKDPFIQEYKDDGFRNVDSPEEEADDLLEHQNTSVILTELKKSRQEILGALSRIKNKKYGTCENCGNKISVPRLVAYPTARYCIKCKEIIEKRKR</sequence>
<keyword evidence="3" id="KW-0862">Zinc</keyword>
<evidence type="ECO:0000256" key="4">
    <source>
        <dbReference type="PROSITE-ProRule" id="PRU00510"/>
    </source>
</evidence>
<accession>A0A1F4V4J5</accession>
<evidence type="ECO:0000259" key="6">
    <source>
        <dbReference type="Pfam" id="PF01258"/>
    </source>
</evidence>
<keyword evidence="1" id="KW-0479">Metal-binding</keyword>
<dbReference type="InterPro" id="IPR020458">
    <property type="entry name" value="Znf_DskA_TraR_CS"/>
</dbReference>
<feature type="transmembrane region" description="Helical" evidence="5">
    <location>
        <begin position="101"/>
        <end position="122"/>
    </location>
</feature>
<feature type="transmembrane region" description="Helical" evidence="5">
    <location>
        <begin position="166"/>
        <end position="190"/>
    </location>
</feature>
<feature type="zinc finger region" description="dksA C4-type" evidence="4">
    <location>
        <begin position="322"/>
        <end position="346"/>
    </location>
</feature>
<evidence type="ECO:0000313" key="8">
    <source>
        <dbReference type="Proteomes" id="UP000178771"/>
    </source>
</evidence>
<evidence type="ECO:0000313" key="7">
    <source>
        <dbReference type="EMBL" id="OGC51453.1"/>
    </source>
</evidence>
<keyword evidence="5" id="KW-0472">Membrane</keyword>
<evidence type="ECO:0000256" key="2">
    <source>
        <dbReference type="ARBA" id="ARBA00022771"/>
    </source>
</evidence>
<reference evidence="7 8" key="1">
    <citation type="journal article" date="2016" name="Nat. Commun.">
        <title>Thousands of microbial genomes shed light on interconnected biogeochemical processes in an aquifer system.</title>
        <authorList>
            <person name="Anantharaman K."/>
            <person name="Brown C.T."/>
            <person name="Hug L.A."/>
            <person name="Sharon I."/>
            <person name="Castelle C.J."/>
            <person name="Probst A.J."/>
            <person name="Thomas B.C."/>
            <person name="Singh A."/>
            <person name="Wilkins M.J."/>
            <person name="Karaoz U."/>
            <person name="Brodie E.L."/>
            <person name="Williams K.H."/>
            <person name="Hubbard S.S."/>
            <person name="Banfield J.F."/>
        </authorList>
    </citation>
    <scope>NUCLEOTIDE SEQUENCE [LARGE SCALE GENOMIC DNA]</scope>
</reference>
<dbReference type="InterPro" id="IPR000962">
    <property type="entry name" value="Znf_DskA_TraR"/>
</dbReference>
<dbReference type="GO" id="GO:0008270">
    <property type="term" value="F:zinc ion binding"/>
    <property type="evidence" value="ECO:0007669"/>
    <property type="project" value="UniProtKB-KW"/>
</dbReference>
<name>A0A1F4V4J5_UNCKA</name>
<gene>
    <name evidence="7" type="ORF">A2982_02705</name>
</gene>
<feature type="transmembrane region" description="Helical" evidence="5">
    <location>
        <begin position="128"/>
        <end position="145"/>
    </location>
</feature>
<proteinExistence type="predicted"/>
<dbReference type="PANTHER" id="PTHR33823">
    <property type="entry name" value="RNA POLYMERASE-BINDING TRANSCRIPTION FACTOR DKSA-RELATED"/>
    <property type="match status" value="1"/>
</dbReference>
<dbReference type="Gene3D" id="1.20.120.910">
    <property type="entry name" value="DksA, coiled-coil domain"/>
    <property type="match status" value="1"/>
</dbReference>
<dbReference type="PROSITE" id="PS01102">
    <property type="entry name" value="ZF_DKSA_1"/>
    <property type="match status" value="1"/>
</dbReference>
<feature type="transmembrane region" description="Helical" evidence="5">
    <location>
        <begin position="196"/>
        <end position="216"/>
    </location>
</feature>
<dbReference type="Proteomes" id="UP000178771">
    <property type="component" value="Unassembled WGS sequence"/>
</dbReference>
<dbReference type="PROSITE" id="PS51128">
    <property type="entry name" value="ZF_DKSA_2"/>
    <property type="match status" value="1"/>
</dbReference>
<dbReference type="STRING" id="1802624.A2982_02705"/>
<organism evidence="7 8">
    <name type="scientific">candidate division WWE3 bacterium RIFCSPLOWO2_01_FULL_39_13</name>
    <dbReference type="NCBI Taxonomy" id="1802624"/>
    <lineage>
        <taxon>Bacteria</taxon>
        <taxon>Katanobacteria</taxon>
    </lineage>
</organism>
<dbReference type="SUPFAM" id="SSF57716">
    <property type="entry name" value="Glucocorticoid receptor-like (DNA-binding domain)"/>
    <property type="match status" value="1"/>
</dbReference>
<dbReference type="EMBL" id="MEVH01000022">
    <property type="protein sequence ID" value="OGC51453.1"/>
    <property type="molecule type" value="Genomic_DNA"/>
</dbReference>
<feature type="transmembrane region" description="Helical" evidence="5">
    <location>
        <begin position="36"/>
        <end position="55"/>
    </location>
</feature>
<comment type="caution">
    <text evidence="7">The sequence shown here is derived from an EMBL/GenBank/DDBJ whole genome shotgun (WGS) entry which is preliminary data.</text>
</comment>
<keyword evidence="2" id="KW-0863">Zinc-finger</keyword>